<feature type="chain" id="PRO_5003381051" evidence="4">
    <location>
        <begin position="29"/>
        <end position="755"/>
    </location>
</feature>
<dbReference type="eggNOG" id="COG3537">
    <property type="taxonomic scope" value="Bacteria"/>
</dbReference>
<dbReference type="Pfam" id="PF17678">
    <property type="entry name" value="Glyco_hydro_92N"/>
    <property type="match status" value="1"/>
</dbReference>
<evidence type="ECO:0000259" key="5">
    <source>
        <dbReference type="Pfam" id="PF07971"/>
    </source>
</evidence>
<dbReference type="GO" id="GO:0000224">
    <property type="term" value="F:peptide-N4-(N-acetyl-beta-glucosaminyl)asparagine amidase activity"/>
    <property type="evidence" value="ECO:0007669"/>
    <property type="project" value="TreeGrafter"/>
</dbReference>
<dbReference type="Gene3D" id="1.20.1050.60">
    <property type="entry name" value="alpha-1,2-mannosidase"/>
    <property type="match status" value="1"/>
</dbReference>
<comment type="cofactor">
    <cofactor evidence="1">
        <name>Ca(2+)</name>
        <dbReference type="ChEBI" id="CHEBI:29108"/>
    </cofactor>
</comment>
<feature type="domain" description="Glycosyl hydrolase family 92 N-terminal" evidence="6">
    <location>
        <begin position="36"/>
        <end position="267"/>
    </location>
</feature>
<dbReference type="NCBIfam" id="TIGR01180">
    <property type="entry name" value="aman2_put"/>
    <property type="match status" value="1"/>
</dbReference>
<dbReference type="OrthoDB" id="9762711at2"/>
<dbReference type="HOGENOM" id="CLU_003690_2_2_10"/>
<evidence type="ECO:0000256" key="1">
    <source>
        <dbReference type="ARBA" id="ARBA00001913"/>
    </source>
</evidence>
<reference evidence="8" key="1">
    <citation type="journal article" date="2011" name="Stand. Genomic Sci.">
        <title>Non-contiguous finished genome sequence of the opportunistic oral pathogen Prevotella multisaccharivorax type strain (PPPA20).</title>
        <authorList>
            <person name="Pati A."/>
            <person name="Gronow S."/>
            <person name="Lu M."/>
            <person name="Lapidus A."/>
            <person name="Nolan M."/>
            <person name="Lucas S."/>
            <person name="Hammon N."/>
            <person name="Deshpande S."/>
            <person name="Cheng J.F."/>
            <person name="Tapia R."/>
            <person name="Han C."/>
            <person name="Goodwin L."/>
            <person name="Pitluck S."/>
            <person name="Liolios K."/>
            <person name="Pagani I."/>
            <person name="Mavromatis K."/>
            <person name="Mikhailova N."/>
            <person name="Huntemann M."/>
            <person name="Chen A."/>
            <person name="Palaniappan K."/>
            <person name="Land M."/>
            <person name="Hauser L."/>
            <person name="Detter J.C."/>
            <person name="Brambilla E.M."/>
            <person name="Rohde M."/>
            <person name="Goker M."/>
            <person name="Woyke T."/>
            <person name="Bristow J."/>
            <person name="Eisen J.A."/>
            <person name="Markowitz V."/>
            <person name="Hugenholtz P."/>
            <person name="Kyrpides N.C."/>
            <person name="Klenk H.P."/>
            <person name="Ivanova N."/>
        </authorList>
    </citation>
    <scope>NUCLEOTIDE SEQUENCE [LARGE SCALE GENOMIC DNA]</scope>
    <source>
        <strain evidence="8">DSM 17128</strain>
    </source>
</reference>
<dbReference type="InterPro" id="IPR012939">
    <property type="entry name" value="Glyco_hydro_92"/>
</dbReference>
<dbReference type="Gene3D" id="3.30.2080.10">
    <property type="entry name" value="GH92 mannosidase domain"/>
    <property type="match status" value="1"/>
</dbReference>
<dbReference type="InterPro" id="IPR005887">
    <property type="entry name" value="GH92_a_mannosidase_put"/>
</dbReference>
<dbReference type="STRING" id="688246.Premu_0337"/>
<gene>
    <name evidence="7" type="ORF">Premu_0337</name>
</gene>
<dbReference type="Proteomes" id="UP000002772">
    <property type="component" value="Unassembled WGS sequence"/>
</dbReference>
<dbReference type="InterPro" id="IPR041371">
    <property type="entry name" value="GH92_N"/>
</dbReference>
<dbReference type="InterPro" id="IPR050883">
    <property type="entry name" value="PNGase"/>
</dbReference>
<sequence length="755" mass="83962">MNNNKIKLILKKTMLAGVLALGFLPALSASQNYTSYVDPLIGSGGHGHVFVGANVPFGELQVGPMNIFKGWDWCSGYHYSDSIIVGFSHTHLSGTGCSDLGDISLMPYMGKERTSQGRQEDISGSASSYFKHANESVAPGFYSVKLDNGVNVELTATDHVGLHHYIYTGNETPRLLIDLKTGIDSRSYETYIRRVDDHTVEGFRFAHGWAPFHKTFFYATFSRPIKSLDVFSDDTPQGKNELQGRNVKGNVTFADSDRDLLVKVAISSVSCANAEMNLNTELPGWDFSATRKAAVDKWNKWLGIISVEGNDTDKKVFYTALYHMFIAPTQYADVNGDFRGMDDKVYTGNKFRNYSTFSLWDTYRTLQPLMTILSPRLVSDEVNSMLSIYDQNGKLPIWPLLSGETNCMPGYSSVPVIADAYLKGIGGFDADRALRYMVSTATNPKQNGVPELMKYGYIPADKKREATSINLEYAADDWGLALMAKKMGCEDIYNTFIKRGLSYNMLFDSKIEKIHPKMTDGTWYEPYDPFLANHRNGVGDFTEGNGWEYTFMVPQDPEGLISAHGGDKAFVKNLDELFVAKGDLGEGAPPDVSGMVGQYAHGNEPNHHIPYLYVYAGEQWKTAARIRSLMHQFYKADPDGYAGNEDCGQMSSWLVSSALGFYQVNPSNGVYVFGSPLFKEASIKLENGKIFKIIAKNNSDKNIYIKSAKLNGRSYSKSFITYDDIMRGSTLELTMDSKPNKSFGASKVNRPVSAR</sequence>
<proteinExistence type="predicted"/>
<dbReference type="InterPro" id="IPR014718">
    <property type="entry name" value="GH-type_carb-bd"/>
</dbReference>
<comment type="subunit">
    <text evidence="2">Monomer.</text>
</comment>
<evidence type="ECO:0000256" key="3">
    <source>
        <dbReference type="ARBA" id="ARBA00022837"/>
    </source>
</evidence>
<evidence type="ECO:0000256" key="4">
    <source>
        <dbReference type="SAM" id="SignalP"/>
    </source>
</evidence>
<dbReference type="SUPFAM" id="SSF48208">
    <property type="entry name" value="Six-hairpin glycosidases"/>
    <property type="match status" value="1"/>
</dbReference>
<evidence type="ECO:0000313" key="8">
    <source>
        <dbReference type="Proteomes" id="UP000002772"/>
    </source>
</evidence>
<dbReference type="Pfam" id="PF07971">
    <property type="entry name" value="Glyco_hydro_92"/>
    <property type="match status" value="1"/>
</dbReference>
<protein>
    <submittedName>
        <fullName evidence="7">Alpha-1,2-mannosidase</fullName>
    </submittedName>
</protein>
<dbReference type="InterPro" id="IPR008928">
    <property type="entry name" value="6-hairpin_glycosidase_sf"/>
</dbReference>
<feature type="signal peptide" evidence="4">
    <location>
        <begin position="1"/>
        <end position="28"/>
    </location>
</feature>
<organism evidence="7 8">
    <name type="scientific">Hallella multisaccharivorax DSM 17128</name>
    <dbReference type="NCBI Taxonomy" id="688246"/>
    <lineage>
        <taxon>Bacteria</taxon>
        <taxon>Pseudomonadati</taxon>
        <taxon>Bacteroidota</taxon>
        <taxon>Bacteroidia</taxon>
        <taxon>Bacteroidales</taxon>
        <taxon>Prevotellaceae</taxon>
        <taxon>Hallella</taxon>
    </lineage>
</organism>
<keyword evidence="3" id="KW-0106">Calcium</keyword>
<dbReference type="PANTHER" id="PTHR12143">
    <property type="entry name" value="PEPTIDE N-GLYCANASE PNGASE -RELATED"/>
    <property type="match status" value="1"/>
</dbReference>
<dbReference type="FunFam" id="3.30.2080.10:FF:000001">
    <property type="entry name" value="Alpha-1,2-mannosidase subfamily"/>
    <property type="match status" value="1"/>
</dbReference>
<dbReference type="Gene3D" id="1.20.1610.10">
    <property type="entry name" value="alpha-1,2-mannosidases domains"/>
    <property type="match status" value="1"/>
</dbReference>
<dbReference type="GO" id="GO:0030246">
    <property type="term" value="F:carbohydrate binding"/>
    <property type="evidence" value="ECO:0007669"/>
    <property type="project" value="InterPro"/>
</dbReference>
<keyword evidence="8" id="KW-1185">Reference proteome</keyword>
<dbReference type="EMBL" id="GL945017">
    <property type="protein sequence ID" value="EGN55819.1"/>
    <property type="molecule type" value="Genomic_DNA"/>
</dbReference>
<evidence type="ECO:0000256" key="2">
    <source>
        <dbReference type="ARBA" id="ARBA00011245"/>
    </source>
</evidence>
<dbReference type="GO" id="GO:0005975">
    <property type="term" value="P:carbohydrate metabolic process"/>
    <property type="evidence" value="ECO:0007669"/>
    <property type="project" value="InterPro"/>
</dbReference>
<evidence type="ECO:0000259" key="6">
    <source>
        <dbReference type="Pfam" id="PF17678"/>
    </source>
</evidence>
<name>F8NAL9_9BACT</name>
<accession>F8NAL9</accession>
<dbReference type="AlphaFoldDB" id="F8NAL9"/>
<dbReference type="Gene3D" id="2.70.98.10">
    <property type="match status" value="1"/>
</dbReference>
<feature type="domain" description="Glycosyl hydrolase family 92" evidence="5">
    <location>
        <begin position="273"/>
        <end position="736"/>
    </location>
</feature>
<dbReference type="GO" id="GO:0005829">
    <property type="term" value="C:cytosol"/>
    <property type="evidence" value="ECO:0007669"/>
    <property type="project" value="TreeGrafter"/>
</dbReference>
<dbReference type="FunFam" id="1.20.1050.60:FF:000001">
    <property type="entry name" value="Putative alpha-1,2-mannosidase"/>
    <property type="match status" value="1"/>
</dbReference>
<dbReference type="PANTHER" id="PTHR12143:SF39">
    <property type="entry name" value="SECRETED PROTEIN"/>
    <property type="match status" value="1"/>
</dbReference>
<evidence type="ECO:0000313" key="7">
    <source>
        <dbReference type="EMBL" id="EGN55819.1"/>
    </source>
</evidence>
<dbReference type="GO" id="GO:0006516">
    <property type="term" value="P:glycoprotein catabolic process"/>
    <property type="evidence" value="ECO:0007669"/>
    <property type="project" value="TreeGrafter"/>
</dbReference>
<keyword evidence="4" id="KW-0732">Signal</keyword>